<dbReference type="InterPro" id="IPR036291">
    <property type="entry name" value="NAD(P)-bd_dom_sf"/>
</dbReference>
<dbReference type="GO" id="GO:0006571">
    <property type="term" value="P:tyrosine biosynthetic process"/>
    <property type="evidence" value="ECO:0007669"/>
    <property type="project" value="TreeGrafter"/>
</dbReference>
<protein>
    <submittedName>
        <fullName evidence="4">Prephenate dehydrogenase</fullName>
    </submittedName>
</protein>
<gene>
    <name evidence="4" type="ORF">C449_02130</name>
</gene>
<dbReference type="STRING" id="1227455.C449_02130"/>
<dbReference type="InterPro" id="IPR008927">
    <property type="entry name" value="6-PGluconate_DH-like_C_sf"/>
</dbReference>
<evidence type="ECO:0000256" key="2">
    <source>
        <dbReference type="SAM" id="MobiDB-lite"/>
    </source>
</evidence>
<evidence type="ECO:0000313" key="5">
    <source>
        <dbReference type="Proteomes" id="UP000011669"/>
    </source>
</evidence>
<sequence length="268" mass="28058">MKLLVVGAGTMGRWFAETVIAERAADTDVAFTDADSDAATAAADAIDGRTIPLDSDEHFDAVCLAVPISAIEERIAVHALQADRAILDVTGVMAAPVAAMAEHAADRERMSVHPLFAPENAPGTIAVVADALGPVTDEIRTALAVENDLFETTPAEHDEAMATVQARTHAAVLAYALAAEDVREEFHTPISGPLDALAEQVLSGSPGVYGEIQTAFDGAEAVAAAAERIVDADGEEFEQLYREARDARAGESDDEPGDDPAGGREVER</sequence>
<keyword evidence="1" id="KW-0560">Oxidoreductase</keyword>
<dbReference type="RefSeq" id="WP_006076232.1">
    <property type="nucleotide sequence ID" value="NZ_AOMD01000009.1"/>
</dbReference>
<keyword evidence="5" id="KW-1185">Reference proteome</keyword>
<dbReference type="EMBL" id="AOMD01000009">
    <property type="protein sequence ID" value="EMA47224.1"/>
    <property type="molecule type" value="Genomic_DNA"/>
</dbReference>
<dbReference type="PATRIC" id="fig|1227455.4.peg.434"/>
<dbReference type="SUPFAM" id="SSF51735">
    <property type="entry name" value="NAD(P)-binding Rossmann-fold domains"/>
    <property type="match status" value="1"/>
</dbReference>
<dbReference type="SUPFAM" id="SSF48179">
    <property type="entry name" value="6-phosphogluconate dehydrogenase C-terminal domain-like"/>
    <property type="match status" value="1"/>
</dbReference>
<dbReference type="InterPro" id="IPR050812">
    <property type="entry name" value="Preph/Arog_dehydrog"/>
</dbReference>
<dbReference type="GO" id="GO:0070403">
    <property type="term" value="F:NAD+ binding"/>
    <property type="evidence" value="ECO:0007669"/>
    <property type="project" value="InterPro"/>
</dbReference>
<dbReference type="AlphaFoldDB" id="M0MR55"/>
<evidence type="ECO:0000256" key="1">
    <source>
        <dbReference type="ARBA" id="ARBA00023002"/>
    </source>
</evidence>
<feature type="region of interest" description="Disordered" evidence="2">
    <location>
        <begin position="243"/>
        <end position="268"/>
    </location>
</feature>
<name>M0MR55_9EURY</name>
<dbReference type="PANTHER" id="PTHR21363:SF0">
    <property type="entry name" value="PREPHENATE DEHYDROGENASE [NADP(+)]"/>
    <property type="match status" value="1"/>
</dbReference>
<feature type="domain" description="Prephenate dehydrogenase nucleotide-binding" evidence="3">
    <location>
        <begin position="25"/>
        <end position="120"/>
    </location>
</feature>
<dbReference type="GO" id="GO:0008977">
    <property type="term" value="F:prephenate dehydrogenase (NAD+) activity"/>
    <property type="evidence" value="ECO:0007669"/>
    <property type="project" value="TreeGrafter"/>
</dbReference>
<evidence type="ECO:0000313" key="4">
    <source>
        <dbReference type="EMBL" id="EMA47224.1"/>
    </source>
</evidence>
<comment type="caution">
    <text evidence="4">The sequence shown here is derived from an EMBL/GenBank/DDBJ whole genome shotgun (WGS) entry which is preliminary data.</text>
</comment>
<organism evidence="4 5">
    <name type="scientific">Halococcus saccharolyticus DSM 5350</name>
    <dbReference type="NCBI Taxonomy" id="1227455"/>
    <lineage>
        <taxon>Archaea</taxon>
        <taxon>Methanobacteriati</taxon>
        <taxon>Methanobacteriota</taxon>
        <taxon>Stenosarchaea group</taxon>
        <taxon>Halobacteria</taxon>
        <taxon>Halobacteriales</taxon>
        <taxon>Halococcaceae</taxon>
        <taxon>Halococcus</taxon>
    </lineage>
</organism>
<dbReference type="Gene3D" id="3.40.50.720">
    <property type="entry name" value="NAD(P)-binding Rossmann-like Domain"/>
    <property type="match status" value="1"/>
</dbReference>
<reference evidence="4 5" key="1">
    <citation type="journal article" date="2014" name="PLoS Genet.">
        <title>Phylogenetically driven sequencing of extremely halophilic archaea reveals strategies for static and dynamic osmo-response.</title>
        <authorList>
            <person name="Becker E.A."/>
            <person name="Seitzer P.M."/>
            <person name="Tritt A."/>
            <person name="Larsen D."/>
            <person name="Krusor M."/>
            <person name="Yao A.I."/>
            <person name="Wu D."/>
            <person name="Madern D."/>
            <person name="Eisen J.A."/>
            <person name="Darling A.E."/>
            <person name="Facciotti M.T."/>
        </authorList>
    </citation>
    <scope>NUCLEOTIDE SEQUENCE [LARGE SCALE GENOMIC DNA]</scope>
    <source>
        <strain evidence="4 5">DSM 5350</strain>
    </source>
</reference>
<dbReference type="PANTHER" id="PTHR21363">
    <property type="entry name" value="PREPHENATE DEHYDROGENASE"/>
    <property type="match status" value="1"/>
</dbReference>
<dbReference type="OrthoDB" id="24743at2157"/>
<accession>M0MR55</accession>
<dbReference type="InParanoid" id="M0MR55"/>
<proteinExistence type="predicted"/>
<dbReference type="Pfam" id="PF02153">
    <property type="entry name" value="PDH_N"/>
    <property type="match status" value="1"/>
</dbReference>
<dbReference type="InterPro" id="IPR046826">
    <property type="entry name" value="PDH_N"/>
</dbReference>
<evidence type="ECO:0000259" key="3">
    <source>
        <dbReference type="Pfam" id="PF02153"/>
    </source>
</evidence>
<dbReference type="Proteomes" id="UP000011669">
    <property type="component" value="Unassembled WGS sequence"/>
</dbReference>